<feature type="domain" description="Cadherin" evidence="8">
    <location>
        <begin position="502"/>
        <end position="608"/>
    </location>
</feature>
<dbReference type="PROSITE" id="PS50268">
    <property type="entry name" value="CADHERIN_2"/>
    <property type="match status" value="5"/>
</dbReference>
<organism evidence="9 10">
    <name type="scientific">Paralvinella palmiformis</name>
    <dbReference type="NCBI Taxonomy" id="53620"/>
    <lineage>
        <taxon>Eukaryota</taxon>
        <taxon>Metazoa</taxon>
        <taxon>Spiralia</taxon>
        <taxon>Lophotrochozoa</taxon>
        <taxon>Annelida</taxon>
        <taxon>Polychaeta</taxon>
        <taxon>Sedentaria</taxon>
        <taxon>Canalipalpata</taxon>
        <taxon>Terebellida</taxon>
        <taxon>Terebelliformia</taxon>
        <taxon>Alvinellidae</taxon>
        <taxon>Paralvinella</taxon>
    </lineage>
</organism>
<evidence type="ECO:0000256" key="4">
    <source>
        <dbReference type="ARBA" id="ARBA00022837"/>
    </source>
</evidence>
<keyword evidence="3" id="KW-0677">Repeat</keyword>
<evidence type="ECO:0000256" key="5">
    <source>
        <dbReference type="ARBA" id="ARBA00022989"/>
    </source>
</evidence>
<gene>
    <name evidence="9" type="ORF">LSH36_3g28010</name>
</gene>
<reference evidence="9" key="1">
    <citation type="journal article" date="2023" name="Mol. Biol. Evol.">
        <title>Third-Generation Sequencing Reveals the Adaptive Role of the Epigenome in Three Deep-Sea Polychaetes.</title>
        <authorList>
            <person name="Perez M."/>
            <person name="Aroh O."/>
            <person name="Sun Y."/>
            <person name="Lan Y."/>
            <person name="Juniper S.K."/>
            <person name="Young C.R."/>
            <person name="Angers B."/>
            <person name="Qian P.Y."/>
        </authorList>
    </citation>
    <scope>NUCLEOTIDE SEQUENCE</scope>
    <source>
        <strain evidence="9">P08H-3</strain>
    </source>
</reference>
<dbReference type="PANTHER" id="PTHR24026:SF126">
    <property type="entry name" value="PROTOCADHERIN FAT 4"/>
    <property type="match status" value="1"/>
</dbReference>
<keyword evidence="4 7" id="KW-0106">Calcium</keyword>
<evidence type="ECO:0000259" key="8">
    <source>
        <dbReference type="PROSITE" id="PS50268"/>
    </source>
</evidence>
<dbReference type="PRINTS" id="PR00205">
    <property type="entry name" value="CADHERIN"/>
</dbReference>
<dbReference type="GO" id="GO:0007156">
    <property type="term" value="P:homophilic cell adhesion via plasma membrane adhesion molecules"/>
    <property type="evidence" value="ECO:0007669"/>
    <property type="project" value="InterPro"/>
</dbReference>
<evidence type="ECO:0000313" key="9">
    <source>
        <dbReference type="EMBL" id="KAK2170422.1"/>
    </source>
</evidence>
<keyword evidence="6" id="KW-0472">Membrane</keyword>
<proteinExistence type="predicted"/>
<dbReference type="EMBL" id="JAODUP010000003">
    <property type="protein sequence ID" value="KAK2170422.1"/>
    <property type="molecule type" value="Genomic_DNA"/>
</dbReference>
<dbReference type="SMART" id="SM00112">
    <property type="entry name" value="CA"/>
    <property type="match status" value="5"/>
</dbReference>
<feature type="domain" description="Cadherin" evidence="8">
    <location>
        <begin position="76"/>
        <end position="164"/>
    </location>
</feature>
<evidence type="ECO:0000256" key="2">
    <source>
        <dbReference type="ARBA" id="ARBA00022692"/>
    </source>
</evidence>
<dbReference type="CDD" id="cd11304">
    <property type="entry name" value="Cadherin_repeat"/>
    <property type="match status" value="5"/>
</dbReference>
<evidence type="ECO:0000256" key="1">
    <source>
        <dbReference type="ARBA" id="ARBA00004370"/>
    </source>
</evidence>
<dbReference type="InterPro" id="IPR015919">
    <property type="entry name" value="Cadherin-like_sf"/>
</dbReference>
<evidence type="ECO:0000256" key="3">
    <source>
        <dbReference type="ARBA" id="ARBA00022737"/>
    </source>
</evidence>
<keyword evidence="10" id="KW-1185">Reference proteome</keyword>
<dbReference type="Pfam" id="PF00028">
    <property type="entry name" value="Cadherin"/>
    <property type="match status" value="4"/>
</dbReference>
<dbReference type="InterPro" id="IPR020894">
    <property type="entry name" value="Cadherin_CS"/>
</dbReference>
<dbReference type="Proteomes" id="UP001208570">
    <property type="component" value="Unassembled WGS sequence"/>
</dbReference>
<dbReference type="SUPFAM" id="SSF49313">
    <property type="entry name" value="Cadherin-like"/>
    <property type="match status" value="5"/>
</dbReference>
<keyword evidence="2" id="KW-0812">Transmembrane</keyword>
<evidence type="ECO:0000313" key="10">
    <source>
        <dbReference type="Proteomes" id="UP001208570"/>
    </source>
</evidence>
<feature type="domain" description="Cadherin" evidence="8">
    <location>
        <begin position="167"/>
        <end position="278"/>
    </location>
</feature>
<dbReference type="InterPro" id="IPR002126">
    <property type="entry name" value="Cadherin-like_dom"/>
</dbReference>
<name>A0AAD9NHG0_9ANNE</name>
<protein>
    <recommendedName>
        <fullName evidence="8">Cadherin domain-containing protein</fullName>
    </recommendedName>
</protein>
<dbReference type="AlphaFoldDB" id="A0AAD9NHG0"/>
<feature type="domain" description="Cadherin" evidence="8">
    <location>
        <begin position="279"/>
        <end position="386"/>
    </location>
</feature>
<dbReference type="GO" id="GO:0005509">
    <property type="term" value="F:calcium ion binding"/>
    <property type="evidence" value="ECO:0007669"/>
    <property type="project" value="UniProtKB-UniRule"/>
</dbReference>
<comment type="caution">
    <text evidence="9">The sequence shown here is derived from an EMBL/GenBank/DDBJ whole genome shotgun (WGS) entry which is preliminary data.</text>
</comment>
<feature type="domain" description="Cadherin" evidence="8">
    <location>
        <begin position="404"/>
        <end position="501"/>
    </location>
</feature>
<dbReference type="PROSITE" id="PS00232">
    <property type="entry name" value="CADHERIN_1"/>
    <property type="match status" value="3"/>
</dbReference>
<dbReference type="FunFam" id="2.60.40.60:FF:000092">
    <property type="entry name" value="Protocadherin 8"/>
    <property type="match status" value="1"/>
</dbReference>
<dbReference type="Gene3D" id="2.60.40.60">
    <property type="entry name" value="Cadherins"/>
    <property type="match status" value="6"/>
</dbReference>
<accession>A0AAD9NHG0</accession>
<evidence type="ECO:0000256" key="7">
    <source>
        <dbReference type="PROSITE-ProRule" id="PRU00043"/>
    </source>
</evidence>
<dbReference type="PANTHER" id="PTHR24026">
    <property type="entry name" value="FAT ATYPICAL CADHERIN-RELATED"/>
    <property type="match status" value="1"/>
</dbReference>
<sequence length="645" mass="71078">MLNGKSTDVCFRSEKKPMDSRTVQLKSCCRCQTWKSRLKNPDGLRSPSSYATNISHIKVLYWTICLLVLLVKHGTCSISQTFYVEENTPVNTVIGQINIGGSNIRYSPPSIPNFDLSTANGVITVTGMLDREDRDIYKLYAVSGKRYVEVNIIVTDVNDNSPEFKLRPNVTSLTISEAAAQNYKTALGSVVDRDVGNNSTQGCEIVEGNVDGTFLLETSRQQGGLVLDLVVNNYELDYEVTPFYSLVLKAFDGGSPQRTSTIRINITVQDVNDNSPMFAHSHYSAHVPEDAKIGHVVMRVSATDIDSGRNGQVSYEVDYGYSDSQDTFQVNGTTGVIYVNQPLDYEGGHKLYKVVIKARDRGEHPLEDTTTVTINVTDVNDNPPDIDIHFLDNQDGLDKNVGHVMENEPPGGAYIARISVSDEDVSTPVVNVTLHGGEDYFGLVTRDNTVYLISLAGVVDREQTPVFNMKVTAVDSGDPPLRSEKSFTIIVDDVNDNVPHFQQKVYYADIQEVVPPESSVIQLTATDPDLGDNALLTYSIMNTPQTNSDWFQIDSRSGLITTKMRVDCETQSEPKLVVVATDSGQPALSGTTTVIIRIRDVNDNQPVFDQSFYNVTVLENMANGSCVLIVSGLHHVFHTLVFAVI</sequence>
<comment type="subcellular location">
    <subcellularLocation>
        <location evidence="1">Membrane</location>
    </subcellularLocation>
</comment>
<keyword evidence="5" id="KW-1133">Transmembrane helix</keyword>
<dbReference type="GO" id="GO:0005886">
    <property type="term" value="C:plasma membrane"/>
    <property type="evidence" value="ECO:0007669"/>
    <property type="project" value="UniProtKB-SubCell"/>
</dbReference>
<dbReference type="FunFam" id="2.60.40.60:FF:000020">
    <property type="entry name" value="Dachsous cadherin-related 1b"/>
    <property type="match status" value="2"/>
</dbReference>
<evidence type="ECO:0000256" key="6">
    <source>
        <dbReference type="ARBA" id="ARBA00023136"/>
    </source>
</evidence>